<dbReference type="PROSITE" id="PS51698">
    <property type="entry name" value="U_BOX"/>
    <property type="match status" value="1"/>
</dbReference>
<dbReference type="InterPro" id="IPR003613">
    <property type="entry name" value="Ubox_domain"/>
</dbReference>
<dbReference type="GO" id="GO:0044550">
    <property type="term" value="P:secondary metabolite biosynthetic process"/>
    <property type="evidence" value="ECO:0007669"/>
    <property type="project" value="TreeGrafter"/>
</dbReference>
<feature type="repeat" description="ARM" evidence="5">
    <location>
        <begin position="445"/>
        <end position="482"/>
    </location>
</feature>
<dbReference type="Pfam" id="PF08242">
    <property type="entry name" value="Methyltransf_12"/>
    <property type="match status" value="1"/>
</dbReference>
<keyword evidence="11" id="KW-1185">Reference proteome</keyword>
<dbReference type="EC" id="2.3.2.27" evidence="2"/>
<dbReference type="GO" id="GO:0043041">
    <property type="term" value="P:amino acid activation for nonribosomal peptide biosynthetic process"/>
    <property type="evidence" value="ECO:0007669"/>
    <property type="project" value="TreeGrafter"/>
</dbReference>
<comment type="caution">
    <text evidence="10">The sequence shown here is derived from an EMBL/GenBank/DDBJ whole genome shotgun (WGS) entry which is preliminary data.</text>
</comment>
<dbReference type="PANTHER" id="PTHR45527:SF1">
    <property type="entry name" value="FATTY ACID SYNTHASE"/>
    <property type="match status" value="1"/>
</dbReference>
<dbReference type="Gene3D" id="3.40.50.12780">
    <property type="entry name" value="N-terminal domain of ligase-like"/>
    <property type="match status" value="1"/>
</dbReference>
<dbReference type="SUPFAM" id="SSF48371">
    <property type="entry name" value="ARM repeat"/>
    <property type="match status" value="1"/>
</dbReference>
<dbReference type="PROSITE" id="PS50075">
    <property type="entry name" value="CARRIER"/>
    <property type="match status" value="1"/>
</dbReference>
<dbReference type="InterPro" id="IPR006162">
    <property type="entry name" value="Ppantetheine_attach_site"/>
</dbReference>
<dbReference type="InterPro" id="IPR029058">
    <property type="entry name" value="AB_hydrolase_fold"/>
</dbReference>
<feature type="coiled-coil region" evidence="6">
    <location>
        <begin position="170"/>
        <end position="204"/>
    </location>
</feature>
<dbReference type="InterPro" id="IPR000225">
    <property type="entry name" value="Armadillo"/>
</dbReference>
<dbReference type="Gene3D" id="3.40.50.1820">
    <property type="entry name" value="alpha/beta hydrolase"/>
    <property type="match status" value="1"/>
</dbReference>
<feature type="repeat" description="ARM" evidence="5">
    <location>
        <begin position="357"/>
        <end position="390"/>
    </location>
</feature>
<dbReference type="PROSITE" id="PS00455">
    <property type="entry name" value="AMP_BINDING"/>
    <property type="match status" value="1"/>
</dbReference>
<evidence type="ECO:0000256" key="1">
    <source>
        <dbReference type="ARBA" id="ARBA00000900"/>
    </source>
</evidence>
<dbReference type="InterPro" id="IPR042099">
    <property type="entry name" value="ANL_N_sf"/>
</dbReference>
<reference evidence="10" key="1">
    <citation type="submission" date="2023-08" db="EMBL/GenBank/DDBJ databases">
        <authorList>
            <person name="Chen Y."/>
            <person name="Shah S."/>
            <person name="Dougan E. K."/>
            <person name="Thang M."/>
            <person name="Chan C."/>
        </authorList>
    </citation>
    <scope>NUCLEOTIDE SEQUENCE</scope>
</reference>
<evidence type="ECO:0000313" key="10">
    <source>
        <dbReference type="EMBL" id="CAJ1372668.1"/>
    </source>
</evidence>
<evidence type="ECO:0000256" key="7">
    <source>
        <dbReference type="SAM" id="MobiDB-lite"/>
    </source>
</evidence>
<dbReference type="InterPro" id="IPR020845">
    <property type="entry name" value="AMP-binding_CS"/>
</dbReference>
<organism evidence="10 11">
    <name type="scientific">Effrenium voratum</name>
    <dbReference type="NCBI Taxonomy" id="2562239"/>
    <lineage>
        <taxon>Eukaryota</taxon>
        <taxon>Sar</taxon>
        <taxon>Alveolata</taxon>
        <taxon>Dinophyceae</taxon>
        <taxon>Suessiales</taxon>
        <taxon>Symbiodiniaceae</taxon>
        <taxon>Effrenium</taxon>
    </lineage>
</organism>
<keyword evidence="6" id="KW-0175">Coiled coil</keyword>
<keyword evidence="3" id="KW-0596">Phosphopantetheine</keyword>
<dbReference type="EMBL" id="CAUJNA010000150">
    <property type="protein sequence ID" value="CAJ1372668.1"/>
    <property type="molecule type" value="Genomic_DNA"/>
</dbReference>
<protein>
    <recommendedName>
        <fullName evidence="2">RING-type E3 ubiquitin transferase</fullName>
        <ecNumber evidence="2">2.3.2.27</ecNumber>
    </recommendedName>
</protein>
<feature type="repeat" description="ARM" evidence="5">
    <location>
        <begin position="403"/>
        <end position="445"/>
    </location>
</feature>
<feature type="domain" description="U-box" evidence="9">
    <location>
        <begin position="63"/>
        <end position="142"/>
    </location>
</feature>
<dbReference type="CDD" id="cd02440">
    <property type="entry name" value="AdoMet_MTases"/>
    <property type="match status" value="1"/>
</dbReference>
<feature type="repeat" description="ARM" evidence="5">
    <location>
        <begin position="566"/>
        <end position="610"/>
    </location>
</feature>
<evidence type="ECO:0000259" key="9">
    <source>
        <dbReference type="PROSITE" id="PS51698"/>
    </source>
</evidence>
<evidence type="ECO:0000256" key="5">
    <source>
        <dbReference type="PROSITE-ProRule" id="PRU00259"/>
    </source>
</evidence>
<dbReference type="Pfam" id="PF00550">
    <property type="entry name" value="PP-binding"/>
    <property type="match status" value="1"/>
</dbReference>
<dbReference type="SUPFAM" id="SSF53335">
    <property type="entry name" value="S-adenosyl-L-methionine-dependent methyltransferases"/>
    <property type="match status" value="1"/>
</dbReference>
<evidence type="ECO:0000259" key="8">
    <source>
        <dbReference type="PROSITE" id="PS50075"/>
    </source>
</evidence>
<dbReference type="Pfam" id="PF00501">
    <property type="entry name" value="AMP-binding"/>
    <property type="match status" value="1"/>
</dbReference>
<dbReference type="SUPFAM" id="SSF57850">
    <property type="entry name" value="RING/U-box"/>
    <property type="match status" value="1"/>
</dbReference>
<accession>A0AA36HP20</accession>
<comment type="catalytic activity">
    <reaction evidence="1">
        <text>S-ubiquitinyl-[E2 ubiquitin-conjugating enzyme]-L-cysteine + [acceptor protein]-L-lysine = [E2 ubiquitin-conjugating enzyme]-L-cysteine + N(6)-ubiquitinyl-[acceptor protein]-L-lysine.</text>
        <dbReference type="EC" id="2.3.2.27"/>
    </reaction>
</comment>
<feature type="region of interest" description="Disordered" evidence="7">
    <location>
        <begin position="216"/>
        <end position="246"/>
    </location>
</feature>
<dbReference type="InterPro" id="IPR000873">
    <property type="entry name" value="AMP-dep_synth/lig_dom"/>
</dbReference>
<dbReference type="PROSITE" id="PS50176">
    <property type="entry name" value="ARM_REPEAT"/>
    <property type="match status" value="5"/>
</dbReference>
<dbReference type="Proteomes" id="UP001178507">
    <property type="component" value="Unassembled WGS sequence"/>
</dbReference>
<dbReference type="InterPro" id="IPR013083">
    <property type="entry name" value="Znf_RING/FYVE/PHD"/>
</dbReference>
<feature type="repeat" description="ARM" evidence="5">
    <location>
        <begin position="526"/>
        <end position="566"/>
    </location>
</feature>
<dbReference type="InterPro" id="IPR036736">
    <property type="entry name" value="ACP-like_sf"/>
</dbReference>
<dbReference type="GO" id="GO:0061630">
    <property type="term" value="F:ubiquitin protein ligase activity"/>
    <property type="evidence" value="ECO:0007669"/>
    <property type="project" value="UniProtKB-EC"/>
</dbReference>
<dbReference type="GO" id="GO:0016567">
    <property type="term" value="P:protein ubiquitination"/>
    <property type="evidence" value="ECO:0007669"/>
    <property type="project" value="InterPro"/>
</dbReference>
<feature type="compositionally biased region" description="Low complexity" evidence="7">
    <location>
        <begin position="216"/>
        <end position="226"/>
    </location>
</feature>
<dbReference type="Pfam" id="PF04564">
    <property type="entry name" value="U-box"/>
    <property type="match status" value="1"/>
</dbReference>
<evidence type="ECO:0000313" key="11">
    <source>
        <dbReference type="Proteomes" id="UP001178507"/>
    </source>
</evidence>
<dbReference type="InterPro" id="IPR029063">
    <property type="entry name" value="SAM-dependent_MTases_sf"/>
</dbReference>
<dbReference type="InterPro" id="IPR045851">
    <property type="entry name" value="AMP-bd_C_sf"/>
</dbReference>
<dbReference type="SUPFAM" id="SSF53474">
    <property type="entry name" value="alpha/beta-Hydrolases"/>
    <property type="match status" value="1"/>
</dbReference>
<dbReference type="Gene3D" id="3.30.40.10">
    <property type="entry name" value="Zinc/RING finger domain, C3HC4 (zinc finger)"/>
    <property type="match status" value="1"/>
</dbReference>
<dbReference type="SMART" id="SM00185">
    <property type="entry name" value="ARM"/>
    <property type="match status" value="7"/>
</dbReference>
<evidence type="ECO:0000256" key="2">
    <source>
        <dbReference type="ARBA" id="ARBA00012483"/>
    </source>
</evidence>
<dbReference type="GO" id="GO:0031177">
    <property type="term" value="F:phosphopantetheine binding"/>
    <property type="evidence" value="ECO:0007669"/>
    <property type="project" value="TreeGrafter"/>
</dbReference>
<dbReference type="PANTHER" id="PTHR45527">
    <property type="entry name" value="NONRIBOSOMAL PEPTIDE SYNTHETASE"/>
    <property type="match status" value="1"/>
</dbReference>
<dbReference type="SMART" id="SM00504">
    <property type="entry name" value="Ubox"/>
    <property type="match status" value="1"/>
</dbReference>
<evidence type="ECO:0000256" key="4">
    <source>
        <dbReference type="ARBA" id="ARBA00022553"/>
    </source>
</evidence>
<dbReference type="Gene3D" id="3.30.300.30">
    <property type="match status" value="2"/>
</dbReference>
<dbReference type="GO" id="GO:0005737">
    <property type="term" value="C:cytoplasm"/>
    <property type="evidence" value="ECO:0007669"/>
    <property type="project" value="TreeGrafter"/>
</dbReference>
<dbReference type="SUPFAM" id="SSF56801">
    <property type="entry name" value="Acetyl-CoA synthetase-like"/>
    <property type="match status" value="1"/>
</dbReference>
<dbReference type="CDD" id="cd16655">
    <property type="entry name" value="RING-Ubox_WDSUB1-like"/>
    <property type="match status" value="1"/>
</dbReference>
<dbReference type="InterPro" id="IPR009081">
    <property type="entry name" value="PP-bd_ACP"/>
</dbReference>
<name>A0AA36HP20_9DINO</name>
<proteinExistence type="predicted"/>
<dbReference type="Gene3D" id="1.10.1200.10">
    <property type="entry name" value="ACP-like"/>
    <property type="match status" value="1"/>
</dbReference>
<evidence type="ECO:0000256" key="3">
    <source>
        <dbReference type="ARBA" id="ARBA00022450"/>
    </source>
</evidence>
<feature type="domain" description="Carrier" evidence="8">
    <location>
        <begin position="1653"/>
        <end position="1730"/>
    </location>
</feature>
<sequence>MPRPAHASDAESAELSLSGGLKWVWSLGEAKRRYGEHWGEGAARCFSLESDILDEDHAVRLMPVPDSFVCPIAAAIMVDPVATVDGSVYERSYIERWFRERRQEGHRITSPITGQELPSATLMPLVALQRAIEAYLAHRPELKREQMAGRSFEEAAAILQTDLFEKQAVHASTQDKLKRLKQANKDLLRSLHEREERISQLEGQLGHSSAFQAAKSKVAASSGVPEEGPPDLPGLETSGLEPEASAPVKAKMPGWPLAGLMLAALAMCCAFGMRQASTKPLHIPDVRPLHIPDARPLHISDVWQEPDVRTEAKNPALAAQLQQVREGSLEEKQKAVFMLRIFAAEHEDNQAAIVRSGALQLLVQLLHHESPTLREEAARGLWNLARNNKEVNVRNQVAIGRAGAILPLIRLLDDQDQRIRVVAAAVLNDLAADNSDNQLAITQGGAIDPLVRILKRDEAPALVMAASLLKSLAQTEQGSSALAAAVPPLVTLLKAKTMLAQEQAASTLGALAAHSPGIQAAIAQEGAVAPLVERLHGDMMKGTAIVALRNLAARHAENQAKIAKAGAILPLVKLLEDAMPTVREEAASALWTLAQDDNFENQLAIVRAGGSASMVALLKGDAQEQATLALLQLAEVGHRRPQQICLRYGDERGLTYCEVWAAVERCASHLALIDADILALVADRSYGLVVSLLGVLRSGKAYSPIEPDFPASRAQAMLQTADIQYALVPVQQMPQPLLQGRDLVVLGVHDDGRVCTENNVVLASDVSKVPKTVPDSATAYVLFTSGSTGTPKGCMVPHRGSALYARAVVEACGLEESMSFLLKTPYVFDVSIQDMFTAFCAGGTLVIAEPQAHKDAGAICELIAARAVNCACFVPTLLVEFCNYLDRNPDEAKTVQKSLKRILTIGEALMTATCKQMFAHFPELQIHNLYGPTEASVGVSHFMVTAQNAEKLGTVVPIGKPFPYVSFCVFDPSKYEGQAIKEELLAPVAPGGVGELFIGGDCLATGYIKNPEKTQAAFFDFALCPRPSTAASPFTLYKTGDLCKAEGETYHYLGRNDFQVKISGVRVECEEVSAVLKTHPVVGDALVTAFESPFGKALAAYVVTKENVDWSAQDETGGEDEILNVNSWGAVYDEMYKETDNSVSTEDPTLNWSGYTDTYSRRPHIEPVIKEWVEWSCEQVAAHKDLLSASEVPTITELGCGNGMLLFRLAPLLGPQGRYIGTDISSRALETVAEMQRSLPQYQHLHVDTKTLAAHEILDVCKERENDIVLCNGVTMYFPSANYLLKCMQLSAEATRDGGLVVFGDIQSRRHVLPFRAHVETYQALRRQDATALAVLQAAKQSVAGEELSYFDDNLFHRLDRVGSKLFQDRLAKVELRVKRGWWHSEFNRFRYDVWLVLQEGDKAETEAKKEPNFRRVEYEELCRSLGLQRGDGCSFLADPRLSERLPSFVAQLLSEVSTDLDGFVLELPNARTFAATWLLEWLEKAAAENLELSRLPGLLHPADACLYEDRDVFGVEPELLFTMELPSGWTQRVIWAEDPGFLRFVVLREEAAARPWLAAATEAERRELPEDLSSFKNQPEDVEVTFDPLKACNDVMKAWAAGTSLLPAMRPAVYIPLEAFPKTSAGKIDRAALPDAVEAFQEVSVVTEAYAAPETEEERRMVEIWEKVLKSPGQVGVRTPFVAYGGHSLTAVQLCSGISGAFGQRPDLAFLMSEDCTVRALLAKLQAGDVVPESGCLVRLSPAGQHGLPMIIFCAAGTSAATYAAVAERTTRLELFAVELPGRGTRADQPALEEFQALFEDLKPDVLRWARRQRRFFAWGDSLGAVLAYEFARLWQQDPTTNLLGLFASGNAGPEEASKERGMGESAMQHLGKNFASCAEMGKEDWTEFLLASAGNARKELEALLPELGDSIVGPLRADCMAYESYRLPKAERLRSPIITLRGGEDVVTTPQAIATWKSVAGSRLEHKDKGDHGDGASGRSAWAKTWKVRRRARATLLTAQGCGLSQDDTRAKMQPRWQEEPELLLSLQEQKGRKEAGCHSTNSTIEKTITPRGQPQGRAPELRLTWHQWSELAPAQLSVFSAPLGAHGGLRH</sequence>
<dbReference type="Gene3D" id="3.40.50.150">
    <property type="entry name" value="Vaccinia Virus protein VP39"/>
    <property type="match status" value="1"/>
</dbReference>
<dbReference type="Pfam" id="PF00975">
    <property type="entry name" value="Thioesterase"/>
    <property type="match status" value="1"/>
</dbReference>
<evidence type="ECO:0000256" key="6">
    <source>
        <dbReference type="SAM" id="Coils"/>
    </source>
</evidence>
<dbReference type="Pfam" id="PF00514">
    <property type="entry name" value="Arm"/>
    <property type="match status" value="2"/>
</dbReference>
<dbReference type="Gene3D" id="1.25.10.10">
    <property type="entry name" value="Leucine-rich Repeat Variant"/>
    <property type="match status" value="3"/>
</dbReference>
<gene>
    <name evidence="10" type="ORF">EVOR1521_LOCUS2697</name>
</gene>
<dbReference type="InterPro" id="IPR013217">
    <property type="entry name" value="Methyltransf_12"/>
</dbReference>
<dbReference type="InterPro" id="IPR011989">
    <property type="entry name" value="ARM-like"/>
</dbReference>
<dbReference type="PROSITE" id="PS00012">
    <property type="entry name" value="PHOSPHOPANTETHEINE"/>
    <property type="match status" value="1"/>
</dbReference>
<keyword evidence="4" id="KW-0597">Phosphoprotein</keyword>
<dbReference type="InterPro" id="IPR016024">
    <property type="entry name" value="ARM-type_fold"/>
</dbReference>
<dbReference type="InterPro" id="IPR001031">
    <property type="entry name" value="Thioesterase"/>
</dbReference>